<keyword evidence="5" id="KW-1185">Reference proteome</keyword>
<dbReference type="HOGENOM" id="CLU_1273909_0_0_1"/>
<evidence type="ECO:0000259" key="2">
    <source>
        <dbReference type="PROSITE" id="PS51277"/>
    </source>
</evidence>
<protein>
    <submittedName>
        <fullName evidence="3">BURP domain protein</fullName>
    </submittedName>
</protein>
<dbReference type="PaxDb" id="3880-AES58797"/>
<dbReference type="OMA" id="DPNRFFM"/>
<dbReference type="Proteomes" id="UP000002051">
    <property type="component" value="Unassembled WGS sequence"/>
</dbReference>
<dbReference type="Pfam" id="PF03181">
    <property type="entry name" value="BURP"/>
    <property type="match status" value="1"/>
</dbReference>
<dbReference type="PANTHER" id="PTHR31236:SF2">
    <property type="entry name" value="BURP DOMAIN PROTEIN RD22"/>
    <property type="match status" value="1"/>
</dbReference>
<accession>G7I4C9</accession>
<reference evidence="3 5" key="2">
    <citation type="journal article" date="2014" name="BMC Genomics">
        <title>An improved genome release (version Mt4.0) for the model legume Medicago truncatula.</title>
        <authorList>
            <person name="Tang H."/>
            <person name="Krishnakumar V."/>
            <person name="Bidwell S."/>
            <person name="Rosen B."/>
            <person name="Chan A."/>
            <person name="Zhou S."/>
            <person name="Gentzbittel L."/>
            <person name="Childs K.L."/>
            <person name="Yandell M."/>
            <person name="Gundlach H."/>
            <person name="Mayer K.F."/>
            <person name="Schwartz D.C."/>
            <person name="Town C.D."/>
        </authorList>
    </citation>
    <scope>GENOME REANNOTATION</scope>
    <source>
        <strain evidence="4 5">cv. Jemalong A17</strain>
    </source>
</reference>
<dbReference type="AlphaFoldDB" id="G7I4C9"/>
<evidence type="ECO:0000256" key="1">
    <source>
        <dbReference type="SAM" id="SignalP"/>
    </source>
</evidence>
<reference evidence="3 5" key="1">
    <citation type="journal article" date="2011" name="Nature">
        <title>The Medicago genome provides insight into the evolution of rhizobial symbioses.</title>
        <authorList>
            <person name="Young N.D."/>
            <person name="Debelle F."/>
            <person name="Oldroyd G.E."/>
            <person name="Geurts R."/>
            <person name="Cannon S.B."/>
            <person name="Udvardi M.K."/>
            <person name="Benedito V.A."/>
            <person name="Mayer K.F."/>
            <person name="Gouzy J."/>
            <person name="Schoof H."/>
            <person name="Van de Peer Y."/>
            <person name="Proost S."/>
            <person name="Cook D.R."/>
            <person name="Meyers B.C."/>
            <person name="Spannagl M."/>
            <person name="Cheung F."/>
            <person name="De Mita S."/>
            <person name="Krishnakumar V."/>
            <person name="Gundlach H."/>
            <person name="Zhou S."/>
            <person name="Mudge J."/>
            <person name="Bharti A.K."/>
            <person name="Murray J.D."/>
            <person name="Naoumkina M.A."/>
            <person name="Rosen B."/>
            <person name="Silverstein K.A."/>
            <person name="Tang H."/>
            <person name="Rombauts S."/>
            <person name="Zhao P.X."/>
            <person name="Zhou P."/>
            <person name="Barbe V."/>
            <person name="Bardou P."/>
            <person name="Bechner M."/>
            <person name="Bellec A."/>
            <person name="Berger A."/>
            <person name="Berges H."/>
            <person name="Bidwell S."/>
            <person name="Bisseling T."/>
            <person name="Choisne N."/>
            <person name="Couloux A."/>
            <person name="Denny R."/>
            <person name="Deshpande S."/>
            <person name="Dai X."/>
            <person name="Doyle J.J."/>
            <person name="Dudez A.M."/>
            <person name="Farmer A.D."/>
            <person name="Fouteau S."/>
            <person name="Franken C."/>
            <person name="Gibelin C."/>
            <person name="Gish J."/>
            <person name="Goldstein S."/>
            <person name="Gonzalez A.J."/>
            <person name="Green P.J."/>
            <person name="Hallab A."/>
            <person name="Hartog M."/>
            <person name="Hua A."/>
            <person name="Humphray S.J."/>
            <person name="Jeong D.H."/>
            <person name="Jing Y."/>
            <person name="Jocker A."/>
            <person name="Kenton S.M."/>
            <person name="Kim D.J."/>
            <person name="Klee K."/>
            <person name="Lai H."/>
            <person name="Lang C."/>
            <person name="Lin S."/>
            <person name="Macmil S.L."/>
            <person name="Magdelenat G."/>
            <person name="Matthews L."/>
            <person name="McCorrison J."/>
            <person name="Monaghan E.L."/>
            <person name="Mun J.H."/>
            <person name="Najar F.Z."/>
            <person name="Nicholson C."/>
            <person name="Noirot C."/>
            <person name="O'Bleness M."/>
            <person name="Paule C.R."/>
            <person name="Poulain J."/>
            <person name="Prion F."/>
            <person name="Qin B."/>
            <person name="Qu C."/>
            <person name="Retzel E.F."/>
            <person name="Riddle C."/>
            <person name="Sallet E."/>
            <person name="Samain S."/>
            <person name="Samson N."/>
            <person name="Sanders I."/>
            <person name="Saurat O."/>
            <person name="Scarpelli C."/>
            <person name="Schiex T."/>
            <person name="Segurens B."/>
            <person name="Severin A.J."/>
            <person name="Sherrier D.J."/>
            <person name="Shi R."/>
            <person name="Sims S."/>
            <person name="Singer S.R."/>
            <person name="Sinharoy S."/>
            <person name="Sterck L."/>
            <person name="Viollet A."/>
            <person name="Wang B.B."/>
            <person name="Wang K."/>
            <person name="Wang M."/>
            <person name="Wang X."/>
            <person name="Warfsmann J."/>
            <person name="Weissenbach J."/>
            <person name="White D.D."/>
            <person name="White J.D."/>
            <person name="Wiley G.B."/>
            <person name="Wincker P."/>
            <person name="Xing Y."/>
            <person name="Yang L."/>
            <person name="Yao Z."/>
            <person name="Ying F."/>
            <person name="Zhai J."/>
            <person name="Zhou L."/>
            <person name="Zuber A."/>
            <person name="Denarie J."/>
            <person name="Dixon R.A."/>
            <person name="May G.D."/>
            <person name="Schwartz D.C."/>
            <person name="Rogers J."/>
            <person name="Quetier F."/>
            <person name="Town C.D."/>
            <person name="Roe B.A."/>
        </authorList>
    </citation>
    <scope>NUCLEOTIDE SEQUENCE [LARGE SCALE GENOMIC DNA]</scope>
    <source>
        <strain evidence="3">A17</strain>
        <strain evidence="4 5">cv. Jemalong A17</strain>
    </source>
</reference>
<reference evidence="4" key="3">
    <citation type="submission" date="2015-04" db="UniProtKB">
        <authorList>
            <consortium name="EnsemblPlants"/>
        </authorList>
    </citation>
    <scope>IDENTIFICATION</scope>
    <source>
        <strain evidence="4">cv. Jemalong A17</strain>
    </source>
</reference>
<keyword evidence="1" id="KW-0732">Signal</keyword>
<evidence type="ECO:0000313" key="4">
    <source>
        <dbReference type="EnsemblPlants" id="AES58797"/>
    </source>
</evidence>
<dbReference type="STRING" id="3880.G7I4C9"/>
<dbReference type="PROSITE" id="PS51277">
    <property type="entry name" value="BURP"/>
    <property type="match status" value="1"/>
</dbReference>
<dbReference type="EnsemblPlants" id="AES58797">
    <property type="protein sequence ID" value="AES58797"/>
    <property type="gene ID" value="MTR_1g008420"/>
</dbReference>
<gene>
    <name evidence="3" type="ordered locus">MTR_1g008420</name>
</gene>
<proteinExistence type="predicted"/>
<feature type="domain" description="BURP" evidence="2">
    <location>
        <begin position="134"/>
        <end position="217"/>
    </location>
</feature>
<organism evidence="3 5">
    <name type="scientific">Medicago truncatula</name>
    <name type="common">Barrel medic</name>
    <name type="synonym">Medicago tribuloides</name>
    <dbReference type="NCBI Taxonomy" id="3880"/>
    <lineage>
        <taxon>Eukaryota</taxon>
        <taxon>Viridiplantae</taxon>
        <taxon>Streptophyta</taxon>
        <taxon>Embryophyta</taxon>
        <taxon>Tracheophyta</taxon>
        <taxon>Spermatophyta</taxon>
        <taxon>Magnoliopsida</taxon>
        <taxon>eudicotyledons</taxon>
        <taxon>Gunneridae</taxon>
        <taxon>Pentapetalae</taxon>
        <taxon>rosids</taxon>
        <taxon>fabids</taxon>
        <taxon>Fabales</taxon>
        <taxon>Fabaceae</taxon>
        <taxon>Papilionoideae</taxon>
        <taxon>50 kb inversion clade</taxon>
        <taxon>NPAAA clade</taxon>
        <taxon>Hologalegina</taxon>
        <taxon>IRL clade</taxon>
        <taxon>Trifolieae</taxon>
        <taxon>Medicago</taxon>
    </lineage>
</organism>
<dbReference type="InterPro" id="IPR044816">
    <property type="entry name" value="BURP"/>
</dbReference>
<dbReference type="PANTHER" id="PTHR31236">
    <property type="entry name" value="BURP DOMAIN PROTEIN USPL1-LIKE"/>
    <property type="match status" value="1"/>
</dbReference>
<dbReference type="InterPro" id="IPR004873">
    <property type="entry name" value="BURP_dom"/>
</dbReference>
<feature type="signal peptide" evidence="1">
    <location>
        <begin position="1"/>
        <end position="21"/>
    </location>
</feature>
<evidence type="ECO:0000313" key="5">
    <source>
        <dbReference type="Proteomes" id="UP000002051"/>
    </source>
</evidence>
<feature type="chain" id="PRO_5014571935" evidence="1">
    <location>
        <begin position="22"/>
        <end position="217"/>
    </location>
</feature>
<dbReference type="eggNOG" id="ENOG502QQHP">
    <property type="taxonomic scope" value="Eukaryota"/>
</dbReference>
<evidence type="ECO:0000313" key="3">
    <source>
        <dbReference type="EMBL" id="AES58797.1"/>
    </source>
</evidence>
<name>G7I4C9_MEDTR</name>
<dbReference type="EMBL" id="CM001217">
    <property type="protein sequence ID" value="AES58797.1"/>
    <property type="molecule type" value="Genomic_DNA"/>
</dbReference>
<sequence>MGICTFYAINMDVLALVATHAALPPELYWRSKLPTTQMPKAIIDLLHPGTANGKTNGKSETLDDPNRYFMVYGKDAASETQLHGDPNRFFMVYGKDAASKKQLHDDPNRFFMVYGKDDASETQFLHDNPIVALFFLEKDLHLGTKLNMQFKKTSNYEVTFLPREVANSIPFSSNKVEKILNHFSIKQGSKESKIVKNTIIVSVKKMTSKESKRVRVL</sequence>